<reference evidence="2" key="1">
    <citation type="journal article" date="2019" name="bioRxiv">
        <title>The Genome of the Zebra Mussel, Dreissena polymorpha: A Resource for Invasive Species Research.</title>
        <authorList>
            <person name="McCartney M.A."/>
            <person name="Auch B."/>
            <person name="Kono T."/>
            <person name="Mallez S."/>
            <person name="Zhang Y."/>
            <person name="Obille A."/>
            <person name="Becker A."/>
            <person name="Abrahante J.E."/>
            <person name="Garbe J."/>
            <person name="Badalamenti J.P."/>
            <person name="Herman A."/>
            <person name="Mangelson H."/>
            <person name="Liachko I."/>
            <person name="Sullivan S."/>
            <person name="Sone E.D."/>
            <person name="Koren S."/>
            <person name="Silverstein K.A.T."/>
            <person name="Beckman K.B."/>
            <person name="Gohl D.M."/>
        </authorList>
    </citation>
    <scope>NUCLEOTIDE SEQUENCE</scope>
    <source>
        <strain evidence="2">Duluth1</strain>
        <tissue evidence="2">Whole animal</tissue>
    </source>
</reference>
<comment type="caution">
    <text evidence="2">The sequence shown here is derived from an EMBL/GenBank/DDBJ whole genome shotgun (WGS) entry which is preliminary data.</text>
</comment>
<protein>
    <submittedName>
        <fullName evidence="2">Uncharacterized protein</fullName>
    </submittedName>
</protein>
<sequence>MVSAPETSRILMETSDNTDNSDDTNHHEEKQTKQKKFQTQVRQLVETIDDMGNPFKEDT</sequence>
<gene>
    <name evidence="2" type="ORF">DPMN_038813</name>
</gene>
<dbReference type="AlphaFoldDB" id="A0A9D4MG61"/>
<evidence type="ECO:0000313" key="3">
    <source>
        <dbReference type="Proteomes" id="UP000828390"/>
    </source>
</evidence>
<feature type="compositionally biased region" description="Basic and acidic residues" evidence="1">
    <location>
        <begin position="23"/>
        <end position="32"/>
    </location>
</feature>
<dbReference type="Proteomes" id="UP000828390">
    <property type="component" value="Unassembled WGS sequence"/>
</dbReference>
<organism evidence="2 3">
    <name type="scientific">Dreissena polymorpha</name>
    <name type="common">Zebra mussel</name>
    <name type="synonym">Mytilus polymorpha</name>
    <dbReference type="NCBI Taxonomy" id="45954"/>
    <lineage>
        <taxon>Eukaryota</taxon>
        <taxon>Metazoa</taxon>
        <taxon>Spiralia</taxon>
        <taxon>Lophotrochozoa</taxon>
        <taxon>Mollusca</taxon>
        <taxon>Bivalvia</taxon>
        <taxon>Autobranchia</taxon>
        <taxon>Heteroconchia</taxon>
        <taxon>Euheterodonta</taxon>
        <taxon>Imparidentia</taxon>
        <taxon>Neoheterodontei</taxon>
        <taxon>Myida</taxon>
        <taxon>Dreissenoidea</taxon>
        <taxon>Dreissenidae</taxon>
        <taxon>Dreissena</taxon>
    </lineage>
</organism>
<feature type="region of interest" description="Disordered" evidence="1">
    <location>
        <begin position="1"/>
        <end position="39"/>
    </location>
</feature>
<dbReference type="EMBL" id="JAIWYP010000002">
    <property type="protein sequence ID" value="KAH3875545.1"/>
    <property type="molecule type" value="Genomic_DNA"/>
</dbReference>
<reference evidence="2" key="2">
    <citation type="submission" date="2020-11" db="EMBL/GenBank/DDBJ databases">
        <authorList>
            <person name="McCartney M.A."/>
            <person name="Auch B."/>
            <person name="Kono T."/>
            <person name="Mallez S."/>
            <person name="Becker A."/>
            <person name="Gohl D.M."/>
            <person name="Silverstein K.A.T."/>
            <person name="Koren S."/>
            <person name="Bechman K.B."/>
            <person name="Herman A."/>
            <person name="Abrahante J.E."/>
            <person name="Garbe J."/>
        </authorList>
    </citation>
    <scope>NUCLEOTIDE SEQUENCE</scope>
    <source>
        <strain evidence="2">Duluth1</strain>
        <tissue evidence="2">Whole animal</tissue>
    </source>
</reference>
<proteinExistence type="predicted"/>
<name>A0A9D4MG61_DREPO</name>
<evidence type="ECO:0000313" key="2">
    <source>
        <dbReference type="EMBL" id="KAH3875545.1"/>
    </source>
</evidence>
<keyword evidence="3" id="KW-1185">Reference proteome</keyword>
<evidence type="ECO:0000256" key="1">
    <source>
        <dbReference type="SAM" id="MobiDB-lite"/>
    </source>
</evidence>
<accession>A0A9D4MG61</accession>